<dbReference type="InterPro" id="IPR000374">
    <property type="entry name" value="PC_trans"/>
</dbReference>
<comment type="similarity">
    <text evidence="5 16">Belongs to the CDS family.</text>
</comment>
<sequence>DFLSALMTHHRFISFCLYCGGIVAFVLSLVKRHYLQQFTLFGWTHVTLLLIVTSSHFIIQNIFNGMIWFLVPVSMVICNDIFAYIFGVLFGRTPLIKLSPKKTWEGFIGGGFSTLIWGILFSKLLIEREEFICPIEYDDVAGSLTLECVRNPVFVPQLISIASWKIIWYPYYSHCLIIALFTSIVGPFGGFFASGFKRAFNIKDFGDTIPGHGGIMDRFDCQVIIGTFVFFYYNSFVGQLSPTSVLQQVYVLPVEEQLDFYQTLTEGLHRRGILPDAQFSSISKTVADLANTLRAGMKH</sequence>
<evidence type="ECO:0000256" key="13">
    <source>
        <dbReference type="ARBA" id="ARBA00023136"/>
    </source>
</evidence>
<comment type="subcellular location">
    <subcellularLocation>
        <location evidence="2">Membrane</location>
        <topology evidence="2">Multi-pass membrane protein</topology>
    </subcellularLocation>
</comment>
<comment type="pathway">
    <text evidence="4">Lipid metabolism.</text>
</comment>
<evidence type="ECO:0000256" key="6">
    <source>
        <dbReference type="ARBA" id="ARBA00012487"/>
    </source>
</evidence>
<keyword evidence="9 16" id="KW-0812">Transmembrane</keyword>
<dbReference type="PANTHER" id="PTHR13773">
    <property type="entry name" value="PHOSPHATIDATE CYTIDYLYLTRANSFERASE"/>
    <property type="match status" value="1"/>
</dbReference>
<keyword evidence="10 16" id="KW-0548">Nucleotidyltransferase</keyword>
<name>A0ABD2PJT7_9PLAT</name>
<keyword evidence="15" id="KW-1208">Phospholipid metabolism</keyword>
<comment type="caution">
    <text evidence="18">The sequence shown here is derived from an EMBL/GenBank/DDBJ whole genome shotgun (WGS) entry which is preliminary data.</text>
</comment>
<keyword evidence="12" id="KW-0443">Lipid metabolism</keyword>
<evidence type="ECO:0000256" key="9">
    <source>
        <dbReference type="ARBA" id="ARBA00022692"/>
    </source>
</evidence>
<comment type="catalytic activity">
    <reaction evidence="1 16">
        <text>a 1,2-diacyl-sn-glycero-3-phosphate + CTP + H(+) = a CDP-1,2-diacyl-sn-glycerol + diphosphate</text>
        <dbReference type="Rhea" id="RHEA:16229"/>
        <dbReference type="ChEBI" id="CHEBI:15378"/>
        <dbReference type="ChEBI" id="CHEBI:33019"/>
        <dbReference type="ChEBI" id="CHEBI:37563"/>
        <dbReference type="ChEBI" id="CHEBI:58332"/>
        <dbReference type="ChEBI" id="CHEBI:58608"/>
        <dbReference type="EC" id="2.7.7.41"/>
    </reaction>
</comment>
<accession>A0ABD2PJT7</accession>
<evidence type="ECO:0000256" key="11">
    <source>
        <dbReference type="ARBA" id="ARBA00022989"/>
    </source>
</evidence>
<evidence type="ECO:0000256" key="14">
    <source>
        <dbReference type="ARBA" id="ARBA00023209"/>
    </source>
</evidence>
<dbReference type="PROSITE" id="PS01315">
    <property type="entry name" value="CDS"/>
    <property type="match status" value="1"/>
</dbReference>
<feature type="transmembrane region" description="Helical" evidence="17">
    <location>
        <begin position="12"/>
        <end position="30"/>
    </location>
</feature>
<evidence type="ECO:0000256" key="7">
    <source>
        <dbReference type="ARBA" id="ARBA00022516"/>
    </source>
</evidence>
<dbReference type="Pfam" id="PF01148">
    <property type="entry name" value="CTP_transf_1"/>
    <property type="match status" value="1"/>
</dbReference>
<feature type="transmembrane region" description="Helical" evidence="17">
    <location>
        <begin position="171"/>
        <end position="193"/>
    </location>
</feature>
<evidence type="ECO:0000256" key="15">
    <source>
        <dbReference type="ARBA" id="ARBA00023264"/>
    </source>
</evidence>
<keyword evidence="13 17" id="KW-0472">Membrane</keyword>
<keyword evidence="8 16" id="KW-0808">Transferase</keyword>
<evidence type="ECO:0000256" key="4">
    <source>
        <dbReference type="ARBA" id="ARBA00005189"/>
    </source>
</evidence>
<evidence type="ECO:0000313" key="19">
    <source>
        <dbReference type="Proteomes" id="UP001626550"/>
    </source>
</evidence>
<dbReference type="GO" id="GO:0004605">
    <property type="term" value="F:phosphatidate cytidylyltransferase activity"/>
    <property type="evidence" value="ECO:0007669"/>
    <property type="project" value="UniProtKB-EC"/>
</dbReference>
<protein>
    <recommendedName>
        <fullName evidence="6 16">Phosphatidate cytidylyltransferase</fullName>
        <ecNumber evidence="6 16">2.7.7.41</ecNumber>
    </recommendedName>
</protein>
<keyword evidence="14" id="KW-0594">Phospholipid biosynthesis</keyword>
<keyword evidence="19" id="KW-1185">Reference proteome</keyword>
<proteinExistence type="inferred from homology"/>
<evidence type="ECO:0000256" key="5">
    <source>
        <dbReference type="ARBA" id="ARBA00010185"/>
    </source>
</evidence>
<gene>
    <name evidence="18" type="ORF">Ciccas_013964</name>
</gene>
<evidence type="ECO:0000256" key="16">
    <source>
        <dbReference type="RuleBase" id="RU003938"/>
    </source>
</evidence>
<dbReference type="AlphaFoldDB" id="A0ABD2PJT7"/>
<evidence type="ECO:0000256" key="10">
    <source>
        <dbReference type="ARBA" id="ARBA00022695"/>
    </source>
</evidence>
<feature type="non-terminal residue" evidence="18">
    <location>
        <position position="1"/>
    </location>
</feature>
<evidence type="ECO:0000256" key="8">
    <source>
        <dbReference type="ARBA" id="ARBA00022679"/>
    </source>
</evidence>
<dbReference type="PANTHER" id="PTHR13773:SF8">
    <property type="entry name" value="PHOSPHATIDATE CYTIDYLYLTRANSFERASE, PHOTORECEPTOR-SPECIFIC"/>
    <property type="match status" value="1"/>
</dbReference>
<evidence type="ECO:0000256" key="3">
    <source>
        <dbReference type="ARBA" id="ARBA00005119"/>
    </source>
</evidence>
<dbReference type="GO" id="GO:0016020">
    <property type="term" value="C:membrane"/>
    <property type="evidence" value="ECO:0007669"/>
    <property type="project" value="UniProtKB-SubCell"/>
</dbReference>
<comment type="pathway">
    <text evidence="3 16">Phospholipid metabolism; CDP-diacylglycerol biosynthesis; CDP-diacylglycerol from sn-glycerol 3-phosphate: step 3/3.</text>
</comment>
<organism evidence="18 19">
    <name type="scientific">Cichlidogyrus casuarinus</name>
    <dbReference type="NCBI Taxonomy" id="1844966"/>
    <lineage>
        <taxon>Eukaryota</taxon>
        <taxon>Metazoa</taxon>
        <taxon>Spiralia</taxon>
        <taxon>Lophotrochozoa</taxon>
        <taxon>Platyhelminthes</taxon>
        <taxon>Monogenea</taxon>
        <taxon>Monopisthocotylea</taxon>
        <taxon>Dactylogyridea</taxon>
        <taxon>Ancyrocephalidae</taxon>
        <taxon>Cichlidogyrus</taxon>
    </lineage>
</organism>
<dbReference type="EC" id="2.7.7.41" evidence="6 16"/>
<evidence type="ECO:0000256" key="12">
    <source>
        <dbReference type="ARBA" id="ARBA00023098"/>
    </source>
</evidence>
<evidence type="ECO:0000256" key="1">
    <source>
        <dbReference type="ARBA" id="ARBA00001698"/>
    </source>
</evidence>
<dbReference type="EMBL" id="JBJKFK010007152">
    <property type="protein sequence ID" value="KAL3307519.1"/>
    <property type="molecule type" value="Genomic_DNA"/>
</dbReference>
<reference evidence="18 19" key="1">
    <citation type="submission" date="2024-11" db="EMBL/GenBank/DDBJ databases">
        <title>Adaptive evolution of stress response genes in parasites aligns with host niche diversity.</title>
        <authorList>
            <person name="Hahn C."/>
            <person name="Resl P."/>
        </authorList>
    </citation>
    <scope>NUCLEOTIDE SEQUENCE [LARGE SCALE GENOMIC DNA]</scope>
    <source>
        <strain evidence="18">EGGRZ-B1_66</strain>
        <tissue evidence="18">Body</tissue>
    </source>
</reference>
<feature type="transmembrane region" description="Helical" evidence="17">
    <location>
        <begin position="65"/>
        <end position="91"/>
    </location>
</feature>
<keyword evidence="11 17" id="KW-1133">Transmembrane helix</keyword>
<dbReference type="InterPro" id="IPR016720">
    <property type="entry name" value="PC_Trfase_euk"/>
</dbReference>
<evidence type="ECO:0000313" key="18">
    <source>
        <dbReference type="EMBL" id="KAL3307519.1"/>
    </source>
</evidence>
<feature type="transmembrane region" description="Helical" evidence="17">
    <location>
        <begin position="103"/>
        <end position="121"/>
    </location>
</feature>
<evidence type="ECO:0000256" key="2">
    <source>
        <dbReference type="ARBA" id="ARBA00004141"/>
    </source>
</evidence>
<keyword evidence="7" id="KW-0444">Lipid biosynthesis</keyword>
<dbReference type="Proteomes" id="UP001626550">
    <property type="component" value="Unassembled WGS sequence"/>
</dbReference>
<feature type="transmembrane region" description="Helical" evidence="17">
    <location>
        <begin position="37"/>
        <end position="59"/>
    </location>
</feature>
<dbReference type="GO" id="GO:0008654">
    <property type="term" value="P:phospholipid biosynthetic process"/>
    <property type="evidence" value="ECO:0007669"/>
    <property type="project" value="UniProtKB-KW"/>
</dbReference>
<evidence type="ECO:0000256" key="17">
    <source>
        <dbReference type="SAM" id="Phobius"/>
    </source>
</evidence>